<dbReference type="AlphaFoldDB" id="A0AA86NNR8"/>
<feature type="coiled-coil region" evidence="1">
    <location>
        <begin position="115"/>
        <end position="184"/>
    </location>
</feature>
<evidence type="ECO:0000256" key="1">
    <source>
        <dbReference type="SAM" id="Coils"/>
    </source>
</evidence>
<evidence type="ECO:0000313" key="2">
    <source>
        <dbReference type="EMBL" id="CAI9922353.1"/>
    </source>
</evidence>
<dbReference type="Proteomes" id="UP001642409">
    <property type="component" value="Unassembled WGS sequence"/>
</dbReference>
<evidence type="ECO:0000313" key="4">
    <source>
        <dbReference type="EMBL" id="CAL5989960.1"/>
    </source>
</evidence>
<evidence type="ECO:0000313" key="3">
    <source>
        <dbReference type="EMBL" id="CAI9936609.1"/>
    </source>
</evidence>
<reference evidence="4 7" key="2">
    <citation type="submission" date="2024-07" db="EMBL/GenBank/DDBJ databases">
        <authorList>
            <person name="Akdeniz Z."/>
        </authorList>
    </citation>
    <scope>NUCLEOTIDE SEQUENCE [LARGE SCALE GENOMIC DNA]</scope>
</reference>
<evidence type="ECO:0000313" key="6">
    <source>
        <dbReference type="EMBL" id="CAL6102138.1"/>
    </source>
</evidence>
<dbReference type="EMBL" id="CAXDID020000552">
    <property type="protein sequence ID" value="CAL6102138.1"/>
    <property type="molecule type" value="Genomic_DNA"/>
</dbReference>
<dbReference type="EMBL" id="CAXDID020000024">
    <property type="protein sequence ID" value="CAL5989960.1"/>
    <property type="molecule type" value="Genomic_DNA"/>
</dbReference>
<accession>A0AA86NNR8</accession>
<name>A0AA86NNR8_9EUKA</name>
<proteinExistence type="predicted"/>
<keyword evidence="7" id="KW-1185">Reference proteome</keyword>
<dbReference type="EMBL" id="CAXDID020000114">
    <property type="protein sequence ID" value="CAL6030134.1"/>
    <property type="molecule type" value="Genomic_DNA"/>
</dbReference>
<dbReference type="EMBL" id="CATOUU010000638">
    <property type="protein sequence ID" value="CAI9936609.1"/>
    <property type="molecule type" value="Genomic_DNA"/>
</dbReference>
<feature type="coiled-coil region" evidence="1">
    <location>
        <begin position="10"/>
        <end position="79"/>
    </location>
</feature>
<evidence type="ECO:0000313" key="7">
    <source>
        <dbReference type="Proteomes" id="UP001642409"/>
    </source>
</evidence>
<reference evidence="2" key="1">
    <citation type="submission" date="2023-06" db="EMBL/GenBank/DDBJ databases">
        <authorList>
            <person name="Kurt Z."/>
        </authorList>
    </citation>
    <scope>NUCLEOTIDE SEQUENCE</scope>
</reference>
<protein>
    <submittedName>
        <fullName evidence="4">Hypothetical_protein</fullName>
    </submittedName>
</protein>
<organism evidence="2">
    <name type="scientific">Hexamita inflata</name>
    <dbReference type="NCBI Taxonomy" id="28002"/>
    <lineage>
        <taxon>Eukaryota</taxon>
        <taxon>Metamonada</taxon>
        <taxon>Diplomonadida</taxon>
        <taxon>Hexamitidae</taxon>
        <taxon>Hexamitinae</taxon>
        <taxon>Hexamita</taxon>
    </lineage>
</organism>
<dbReference type="EMBL" id="CATOUU010000248">
    <property type="protein sequence ID" value="CAI9922353.1"/>
    <property type="molecule type" value="Genomic_DNA"/>
</dbReference>
<comment type="caution">
    <text evidence="2">The sequence shown here is derived from an EMBL/GenBank/DDBJ whole genome shotgun (WGS) entry which is preliminary data.</text>
</comment>
<gene>
    <name evidence="4" type="ORF">HINF_LOCUS11115</name>
    <name evidence="3" type="ORF">HINF_LOCUS24254</name>
    <name evidence="5" type="ORF">HINF_LOCUS33011</name>
    <name evidence="6" type="ORF">HINF_LOCUS71523</name>
    <name evidence="2" type="ORF">HINF_LOCUS9998</name>
</gene>
<sequence length="229" mass="26703">MTDSLQQEELEGLTALVETLTDENDNLKKQLQKQSEQHKKDLQQFTNNNSQSFQFQLETEKLKQQNISLQSQLDQQTKSEKMFIEQIEALNGTIQQHKDLLQKYITDGSKHEKTIIQLKLDNQTNKAEINKLKSQMHELEIRNNQLESKQIQLVQDSESKTQQIVSLRNNIETLNNKAELNTQNKVPKQFVITLVDQLRVQSSQFLKPEQQSKLEEICQTIQVVLQAFK</sequence>
<evidence type="ECO:0000313" key="5">
    <source>
        <dbReference type="EMBL" id="CAL6030134.1"/>
    </source>
</evidence>
<keyword evidence="1" id="KW-0175">Coiled coil</keyword>